<dbReference type="InterPro" id="IPR039499">
    <property type="entry name" value="LURA1/LRA25"/>
</dbReference>
<dbReference type="Pfam" id="PF14854">
    <property type="entry name" value="LURAP"/>
    <property type="match status" value="1"/>
</dbReference>
<evidence type="ECO:0000313" key="1">
    <source>
        <dbReference type="EMBL" id="KAK6170301.1"/>
    </source>
</evidence>
<reference evidence="1 2" key="1">
    <citation type="submission" date="2024-01" db="EMBL/GenBank/DDBJ databases">
        <title>The genome of the rayed Mediterranean limpet Patella caerulea (Linnaeus, 1758).</title>
        <authorList>
            <person name="Anh-Thu Weber A."/>
            <person name="Halstead-Nussloch G."/>
        </authorList>
    </citation>
    <scope>NUCLEOTIDE SEQUENCE [LARGE SCALE GENOMIC DNA]</scope>
    <source>
        <strain evidence="1">AATW-2023a</strain>
        <tissue evidence="1">Whole specimen</tissue>
    </source>
</reference>
<sequence length="207" mass="23608">MEVEPQKIKIDYNASCERINTALTTLRKELTLLREQDVRLLKQLINIHETIRKLSKAKNLDSRSYSCSSRALNLSSNGFTPSSKRPPLVRQQSEPHFCVDSGFYRGLSTSSTEDYLDFPDDGLSSGSEFDESTSSLRSLKHYERLRTRSVSLIATVPIDCSELAGGNASYDQILQRNIRLWKWSQSQDRDSVFEEETFVISESDAER</sequence>
<protein>
    <submittedName>
        <fullName evidence="1">Uncharacterized protein</fullName>
    </submittedName>
</protein>
<keyword evidence="2" id="KW-1185">Reference proteome</keyword>
<accession>A0AAN8J6X9</accession>
<proteinExistence type="predicted"/>
<name>A0AAN8J6X9_PATCE</name>
<organism evidence="1 2">
    <name type="scientific">Patella caerulea</name>
    <name type="common">Rayed Mediterranean limpet</name>
    <dbReference type="NCBI Taxonomy" id="87958"/>
    <lineage>
        <taxon>Eukaryota</taxon>
        <taxon>Metazoa</taxon>
        <taxon>Spiralia</taxon>
        <taxon>Lophotrochozoa</taxon>
        <taxon>Mollusca</taxon>
        <taxon>Gastropoda</taxon>
        <taxon>Patellogastropoda</taxon>
        <taxon>Patelloidea</taxon>
        <taxon>Patellidae</taxon>
        <taxon>Patella</taxon>
    </lineage>
</organism>
<gene>
    <name evidence="1" type="ORF">SNE40_018722</name>
</gene>
<evidence type="ECO:0000313" key="2">
    <source>
        <dbReference type="Proteomes" id="UP001347796"/>
    </source>
</evidence>
<dbReference type="AlphaFoldDB" id="A0AAN8J6X9"/>
<comment type="caution">
    <text evidence="1">The sequence shown here is derived from an EMBL/GenBank/DDBJ whole genome shotgun (WGS) entry which is preliminary data.</text>
</comment>
<dbReference type="EMBL" id="JAZGQO010000014">
    <property type="protein sequence ID" value="KAK6170301.1"/>
    <property type="molecule type" value="Genomic_DNA"/>
</dbReference>
<dbReference type="Proteomes" id="UP001347796">
    <property type="component" value="Unassembled WGS sequence"/>
</dbReference>